<dbReference type="AlphaFoldDB" id="A0AAV0I511"/>
<comment type="caution">
    <text evidence="3">The sequence shown here is derived from an EMBL/GenBank/DDBJ whole genome shotgun (WGS) entry which is preliminary data.</text>
</comment>
<keyword evidence="1" id="KW-0067">ATP-binding</keyword>
<dbReference type="Gene3D" id="3.30.200.20">
    <property type="entry name" value="Phosphorylase Kinase, domain 1"/>
    <property type="match status" value="1"/>
</dbReference>
<dbReference type="Proteomes" id="UP001154282">
    <property type="component" value="Unassembled WGS sequence"/>
</dbReference>
<dbReference type="InterPro" id="IPR046959">
    <property type="entry name" value="PRK1-6/SRF4-like"/>
</dbReference>
<dbReference type="InterPro" id="IPR000719">
    <property type="entry name" value="Prot_kinase_dom"/>
</dbReference>
<dbReference type="PANTHER" id="PTHR48007">
    <property type="entry name" value="LEUCINE-RICH REPEAT RECEPTOR-LIKE PROTEIN KINASE PXC1"/>
    <property type="match status" value="1"/>
</dbReference>
<dbReference type="Pfam" id="PF00069">
    <property type="entry name" value="Pkinase"/>
    <property type="match status" value="1"/>
</dbReference>
<proteinExistence type="predicted"/>
<dbReference type="GO" id="GO:0004672">
    <property type="term" value="F:protein kinase activity"/>
    <property type="evidence" value="ECO:0007669"/>
    <property type="project" value="InterPro"/>
</dbReference>
<gene>
    <name evidence="3" type="ORF">LITE_LOCUS7564</name>
</gene>
<dbReference type="GO" id="GO:0005524">
    <property type="term" value="F:ATP binding"/>
    <property type="evidence" value="ECO:0007669"/>
    <property type="project" value="UniProtKB-UniRule"/>
</dbReference>
<protein>
    <recommendedName>
        <fullName evidence="2">Protein kinase domain-containing protein</fullName>
    </recommendedName>
</protein>
<dbReference type="SUPFAM" id="SSF56112">
    <property type="entry name" value="Protein kinase-like (PK-like)"/>
    <property type="match status" value="1"/>
</dbReference>
<reference evidence="3" key="1">
    <citation type="submission" date="2022-08" db="EMBL/GenBank/DDBJ databases">
        <authorList>
            <person name="Gutierrez-Valencia J."/>
        </authorList>
    </citation>
    <scope>NUCLEOTIDE SEQUENCE</scope>
</reference>
<keyword evidence="1" id="KW-0547">Nucleotide-binding</keyword>
<sequence>MLCLLCRRKQGKGNHTPQIGGSYIDWSVKMKGYSGSATTNPAERTVELDFFVKDIPSLGLEELLRASAEILGNGKNSITYKAILESGAVVAVKRLKNLDVSSQKEFFQQMQLLGNLKHHNLAQIVSFYYSPDQKLIIYEYVHGYNLFELLHDNRGTGRIALDWTARVSIIKDVAHGLAFLHAALPSHRAPHGNLKSSNVLVRREGLNYCCKLTDYGLLPLLQSQKFHERLAVGRSPEYCQGKRLTHKADVYCLGILLLEVITGKIPDDRPLTGDDMASSLDDLSGWVRSTVNSDWSTEILDIEIMQSREGHSEMFRFIDLALECTSGLAEKRPKMSEVLRRIEEIG</sequence>
<feature type="domain" description="Protein kinase" evidence="2">
    <location>
        <begin position="65"/>
        <end position="345"/>
    </location>
</feature>
<dbReference type="PANTHER" id="PTHR48007:SF40">
    <property type="entry name" value="SERINE-THREONINE_TYROSINE-PROTEIN KINASE CATALYTIC DOMAIN-CONTAINING PROTEIN"/>
    <property type="match status" value="1"/>
</dbReference>
<feature type="binding site" evidence="1">
    <location>
        <position position="93"/>
    </location>
    <ligand>
        <name>ATP</name>
        <dbReference type="ChEBI" id="CHEBI:30616"/>
    </ligand>
</feature>
<dbReference type="PROSITE" id="PS50011">
    <property type="entry name" value="PROTEIN_KINASE_DOM"/>
    <property type="match status" value="1"/>
</dbReference>
<name>A0AAV0I511_9ROSI</name>
<evidence type="ECO:0000259" key="2">
    <source>
        <dbReference type="PROSITE" id="PS50011"/>
    </source>
</evidence>
<dbReference type="InterPro" id="IPR011009">
    <property type="entry name" value="Kinase-like_dom_sf"/>
</dbReference>
<accession>A0AAV0I511</accession>
<organism evidence="3 4">
    <name type="scientific">Linum tenue</name>
    <dbReference type="NCBI Taxonomy" id="586396"/>
    <lineage>
        <taxon>Eukaryota</taxon>
        <taxon>Viridiplantae</taxon>
        <taxon>Streptophyta</taxon>
        <taxon>Embryophyta</taxon>
        <taxon>Tracheophyta</taxon>
        <taxon>Spermatophyta</taxon>
        <taxon>Magnoliopsida</taxon>
        <taxon>eudicotyledons</taxon>
        <taxon>Gunneridae</taxon>
        <taxon>Pentapetalae</taxon>
        <taxon>rosids</taxon>
        <taxon>fabids</taxon>
        <taxon>Malpighiales</taxon>
        <taxon>Linaceae</taxon>
        <taxon>Linum</taxon>
    </lineage>
</organism>
<keyword evidence="4" id="KW-1185">Reference proteome</keyword>
<evidence type="ECO:0000313" key="3">
    <source>
        <dbReference type="EMBL" id="CAI0392486.1"/>
    </source>
</evidence>
<evidence type="ECO:0000313" key="4">
    <source>
        <dbReference type="Proteomes" id="UP001154282"/>
    </source>
</evidence>
<dbReference type="PROSITE" id="PS00107">
    <property type="entry name" value="PROTEIN_KINASE_ATP"/>
    <property type="match status" value="1"/>
</dbReference>
<dbReference type="InterPro" id="IPR017441">
    <property type="entry name" value="Protein_kinase_ATP_BS"/>
</dbReference>
<dbReference type="EMBL" id="CAMGYJ010000003">
    <property type="protein sequence ID" value="CAI0392486.1"/>
    <property type="molecule type" value="Genomic_DNA"/>
</dbReference>
<evidence type="ECO:0000256" key="1">
    <source>
        <dbReference type="PROSITE-ProRule" id="PRU10141"/>
    </source>
</evidence>
<dbReference type="Gene3D" id="1.10.510.10">
    <property type="entry name" value="Transferase(Phosphotransferase) domain 1"/>
    <property type="match status" value="1"/>
</dbReference>